<organism evidence="1 2">
    <name type="scientific">Araneus ventricosus</name>
    <name type="common">Orbweaver spider</name>
    <name type="synonym">Epeira ventricosa</name>
    <dbReference type="NCBI Taxonomy" id="182803"/>
    <lineage>
        <taxon>Eukaryota</taxon>
        <taxon>Metazoa</taxon>
        <taxon>Ecdysozoa</taxon>
        <taxon>Arthropoda</taxon>
        <taxon>Chelicerata</taxon>
        <taxon>Arachnida</taxon>
        <taxon>Araneae</taxon>
        <taxon>Araneomorphae</taxon>
        <taxon>Entelegynae</taxon>
        <taxon>Araneoidea</taxon>
        <taxon>Araneidae</taxon>
        <taxon>Araneus</taxon>
    </lineage>
</organism>
<keyword evidence="2" id="KW-1185">Reference proteome</keyword>
<accession>A0A4Y2GIU8</accession>
<dbReference type="GO" id="GO:0071897">
    <property type="term" value="P:DNA biosynthetic process"/>
    <property type="evidence" value="ECO:0007669"/>
    <property type="project" value="UniProtKB-ARBA"/>
</dbReference>
<dbReference type="InterPro" id="IPR043502">
    <property type="entry name" value="DNA/RNA_pol_sf"/>
</dbReference>
<dbReference type="AlphaFoldDB" id="A0A4Y2GIU8"/>
<feature type="non-terminal residue" evidence="1">
    <location>
        <position position="53"/>
    </location>
</feature>
<evidence type="ECO:0000313" key="1">
    <source>
        <dbReference type="EMBL" id="GBM52649.1"/>
    </source>
</evidence>
<reference evidence="1 2" key="1">
    <citation type="journal article" date="2019" name="Sci. Rep.">
        <title>Orb-weaving spider Araneus ventricosus genome elucidates the spidroin gene catalogue.</title>
        <authorList>
            <person name="Kono N."/>
            <person name="Nakamura H."/>
            <person name="Ohtoshi R."/>
            <person name="Moran D.A.P."/>
            <person name="Shinohara A."/>
            <person name="Yoshida Y."/>
            <person name="Fujiwara M."/>
            <person name="Mori M."/>
            <person name="Tomita M."/>
            <person name="Arakawa K."/>
        </authorList>
    </citation>
    <scope>NUCLEOTIDE SEQUENCE [LARGE SCALE GENOMIC DNA]</scope>
</reference>
<evidence type="ECO:0000313" key="2">
    <source>
        <dbReference type="Proteomes" id="UP000499080"/>
    </source>
</evidence>
<dbReference type="Gene3D" id="3.10.10.10">
    <property type="entry name" value="HIV Type 1 Reverse Transcriptase, subunit A, domain 1"/>
    <property type="match status" value="1"/>
</dbReference>
<proteinExistence type="predicted"/>
<gene>
    <name evidence="1" type="ORF">AVEN_101731_1</name>
</gene>
<sequence>MEIQRMLDLKIVEVGESDYTSLMIFVEAPGQDPRPCVDYRGLNEVTRTEVAGG</sequence>
<dbReference type="SUPFAM" id="SSF56672">
    <property type="entry name" value="DNA/RNA polymerases"/>
    <property type="match status" value="1"/>
</dbReference>
<comment type="caution">
    <text evidence="1">The sequence shown here is derived from an EMBL/GenBank/DDBJ whole genome shotgun (WGS) entry which is preliminary data.</text>
</comment>
<name>A0A4Y2GIU8_ARAVE</name>
<protein>
    <submittedName>
        <fullName evidence="1">Uncharacterized protein</fullName>
    </submittedName>
</protein>
<dbReference type="EMBL" id="BGPR01177811">
    <property type="protein sequence ID" value="GBM52649.1"/>
    <property type="molecule type" value="Genomic_DNA"/>
</dbReference>
<dbReference type="OrthoDB" id="6433187at2759"/>
<dbReference type="Proteomes" id="UP000499080">
    <property type="component" value="Unassembled WGS sequence"/>
</dbReference>